<evidence type="ECO:0000313" key="2">
    <source>
        <dbReference type="Proteomes" id="UP000054018"/>
    </source>
</evidence>
<proteinExistence type="predicted"/>
<protein>
    <submittedName>
        <fullName evidence="1">Uncharacterized protein</fullName>
    </submittedName>
</protein>
<reference evidence="1 2" key="1">
    <citation type="submission" date="2014-04" db="EMBL/GenBank/DDBJ databases">
        <authorList>
            <consortium name="DOE Joint Genome Institute"/>
            <person name="Kuo A."/>
            <person name="Kohler A."/>
            <person name="Costa M.D."/>
            <person name="Nagy L.G."/>
            <person name="Floudas D."/>
            <person name="Copeland A."/>
            <person name="Barry K.W."/>
            <person name="Cichocki N."/>
            <person name="Veneault-Fourrey C."/>
            <person name="LaButti K."/>
            <person name="Lindquist E.A."/>
            <person name="Lipzen A."/>
            <person name="Lundell T."/>
            <person name="Morin E."/>
            <person name="Murat C."/>
            <person name="Sun H."/>
            <person name="Tunlid A."/>
            <person name="Henrissat B."/>
            <person name="Grigoriev I.V."/>
            <person name="Hibbett D.S."/>
            <person name="Martin F."/>
            <person name="Nordberg H.P."/>
            <person name="Cantor M.N."/>
            <person name="Hua S.X."/>
        </authorList>
    </citation>
    <scope>NUCLEOTIDE SEQUENCE [LARGE SCALE GENOMIC DNA]</scope>
    <source>
        <strain evidence="1 2">441</strain>
    </source>
</reference>
<name>A0A0C9Z5Q1_9AGAM</name>
<dbReference type="HOGENOM" id="CLU_2997367_0_0_1"/>
<reference evidence="2" key="2">
    <citation type="submission" date="2015-01" db="EMBL/GenBank/DDBJ databases">
        <title>Evolutionary Origins and Diversification of the Mycorrhizal Mutualists.</title>
        <authorList>
            <consortium name="DOE Joint Genome Institute"/>
            <consortium name="Mycorrhizal Genomics Consortium"/>
            <person name="Kohler A."/>
            <person name="Kuo A."/>
            <person name="Nagy L.G."/>
            <person name="Floudas D."/>
            <person name="Copeland A."/>
            <person name="Barry K.W."/>
            <person name="Cichocki N."/>
            <person name="Veneault-Fourrey C."/>
            <person name="LaButti K."/>
            <person name="Lindquist E.A."/>
            <person name="Lipzen A."/>
            <person name="Lundell T."/>
            <person name="Morin E."/>
            <person name="Murat C."/>
            <person name="Riley R."/>
            <person name="Ohm R."/>
            <person name="Sun H."/>
            <person name="Tunlid A."/>
            <person name="Henrissat B."/>
            <person name="Grigoriev I.V."/>
            <person name="Hibbett D.S."/>
            <person name="Martin F."/>
        </authorList>
    </citation>
    <scope>NUCLEOTIDE SEQUENCE [LARGE SCALE GENOMIC DNA]</scope>
    <source>
        <strain evidence="2">441</strain>
    </source>
</reference>
<dbReference type="EMBL" id="KN833751">
    <property type="protein sequence ID" value="KIK21449.1"/>
    <property type="molecule type" value="Genomic_DNA"/>
</dbReference>
<dbReference type="AlphaFoldDB" id="A0A0C9Z5Q1"/>
<accession>A0A0C9Z5Q1</accession>
<keyword evidence="2" id="KW-1185">Reference proteome</keyword>
<sequence length="57" mass="6608">MTVKIALCKSSTILCKFRPWIIRVFSVPSWDWWTHKETLQSIGVDFLPLCKAKLLAT</sequence>
<gene>
    <name evidence="1" type="ORF">PISMIDRAFT_539170</name>
</gene>
<dbReference type="Proteomes" id="UP000054018">
    <property type="component" value="Unassembled WGS sequence"/>
</dbReference>
<organism evidence="1 2">
    <name type="scientific">Pisolithus microcarpus 441</name>
    <dbReference type="NCBI Taxonomy" id="765257"/>
    <lineage>
        <taxon>Eukaryota</taxon>
        <taxon>Fungi</taxon>
        <taxon>Dikarya</taxon>
        <taxon>Basidiomycota</taxon>
        <taxon>Agaricomycotina</taxon>
        <taxon>Agaricomycetes</taxon>
        <taxon>Agaricomycetidae</taxon>
        <taxon>Boletales</taxon>
        <taxon>Sclerodermatineae</taxon>
        <taxon>Pisolithaceae</taxon>
        <taxon>Pisolithus</taxon>
    </lineage>
</organism>
<evidence type="ECO:0000313" key="1">
    <source>
        <dbReference type="EMBL" id="KIK21449.1"/>
    </source>
</evidence>